<dbReference type="NCBIfam" id="TIGR01031">
    <property type="entry name" value="rpmF_bact"/>
    <property type="match status" value="1"/>
</dbReference>
<reference evidence="8 9" key="1">
    <citation type="journal article" date="2016" name="Mol. Biol. Evol.">
        <title>Comparative Genomics of Early-Diverging Mushroom-Forming Fungi Provides Insights into the Origins of Lignocellulose Decay Capabilities.</title>
        <authorList>
            <person name="Nagy L.G."/>
            <person name="Riley R."/>
            <person name="Tritt A."/>
            <person name="Adam C."/>
            <person name="Daum C."/>
            <person name="Floudas D."/>
            <person name="Sun H."/>
            <person name="Yadav J.S."/>
            <person name="Pangilinan J."/>
            <person name="Larsson K.H."/>
            <person name="Matsuura K."/>
            <person name="Barry K."/>
            <person name="Labutti K."/>
            <person name="Kuo R."/>
            <person name="Ohm R.A."/>
            <person name="Bhattacharya S.S."/>
            <person name="Shirouzu T."/>
            <person name="Yoshinaga Y."/>
            <person name="Martin F.M."/>
            <person name="Grigoriev I.V."/>
            <person name="Hibbett D.S."/>
        </authorList>
    </citation>
    <scope>NUCLEOTIDE SEQUENCE [LARGE SCALE GENOMIC DNA]</scope>
    <source>
        <strain evidence="8 9">HHB12029</strain>
    </source>
</reference>
<comment type="subcellular location">
    <subcellularLocation>
        <location evidence="1">Mitochondrion</location>
    </subcellularLocation>
</comment>
<dbReference type="AlphaFoldDB" id="A0A165PG61"/>
<dbReference type="InterPro" id="IPR051991">
    <property type="entry name" value="Mitoribosomal_protein_bL32"/>
</dbReference>
<evidence type="ECO:0000256" key="5">
    <source>
        <dbReference type="ARBA" id="ARBA00023128"/>
    </source>
</evidence>
<keyword evidence="9" id="KW-1185">Reference proteome</keyword>
<protein>
    <recommendedName>
        <fullName evidence="7">Large ribosomal subunit protein bL32m</fullName>
    </recommendedName>
</protein>
<dbReference type="Proteomes" id="UP000077266">
    <property type="component" value="Unassembled WGS sequence"/>
</dbReference>
<organism evidence="8 9">
    <name type="scientific">Exidia glandulosa HHB12029</name>
    <dbReference type="NCBI Taxonomy" id="1314781"/>
    <lineage>
        <taxon>Eukaryota</taxon>
        <taxon>Fungi</taxon>
        <taxon>Dikarya</taxon>
        <taxon>Basidiomycota</taxon>
        <taxon>Agaricomycotina</taxon>
        <taxon>Agaricomycetes</taxon>
        <taxon>Auriculariales</taxon>
        <taxon>Exidiaceae</taxon>
        <taxon>Exidia</taxon>
    </lineage>
</organism>
<comment type="similarity">
    <text evidence="2">Belongs to the bacterial ribosomal protein bL32 family.</text>
</comment>
<name>A0A165PG61_EXIGL</name>
<proteinExistence type="inferred from homology"/>
<dbReference type="PANTHER" id="PTHR21026">
    <property type="entry name" value="39S RIBOSOMAL PROTEIN L32, MITOCHONDRIAL"/>
    <property type="match status" value="1"/>
</dbReference>
<evidence type="ECO:0000256" key="4">
    <source>
        <dbReference type="ARBA" id="ARBA00022980"/>
    </source>
</evidence>
<dbReference type="PANTHER" id="PTHR21026:SF2">
    <property type="entry name" value="LARGE RIBOSOMAL SUBUNIT PROTEIN BL32M"/>
    <property type="match status" value="1"/>
</dbReference>
<dbReference type="SUPFAM" id="SSF57829">
    <property type="entry name" value="Zn-binding ribosomal proteins"/>
    <property type="match status" value="1"/>
</dbReference>
<evidence type="ECO:0000313" key="8">
    <source>
        <dbReference type="EMBL" id="KZW02135.1"/>
    </source>
</evidence>
<sequence>MASLALAPTRSWLAPFLQRITAPLALLPVAIALPSLRPLLELFPSIVLAVPKKKVSHSRKAMREANKGLKDKLNIVNCPSCGMPKLAHNLCEHCYRELAHRWKAEARQQGASYSR</sequence>
<dbReference type="GO" id="GO:0003735">
    <property type="term" value="F:structural constituent of ribosome"/>
    <property type="evidence" value="ECO:0007669"/>
    <property type="project" value="InterPro"/>
</dbReference>
<dbReference type="InterPro" id="IPR002677">
    <property type="entry name" value="Ribosomal_bL32"/>
</dbReference>
<dbReference type="GO" id="GO:0005762">
    <property type="term" value="C:mitochondrial large ribosomal subunit"/>
    <property type="evidence" value="ECO:0007669"/>
    <property type="project" value="TreeGrafter"/>
</dbReference>
<keyword evidence="6" id="KW-0687">Ribonucleoprotein</keyword>
<evidence type="ECO:0000256" key="7">
    <source>
        <dbReference type="ARBA" id="ARBA00039935"/>
    </source>
</evidence>
<evidence type="ECO:0000313" key="9">
    <source>
        <dbReference type="Proteomes" id="UP000077266"/>
    </source>
</evidence>
<dbReference type="GO" id="GO:0006412">
    <property type="term" value="P:translation"/>
    <property type="evidence" value="ECO:0007669"/>
    <property type="project" value="InterPro"/>
</dbReference>
<keyword evidence="5" id="KW-0496">Mitochondrion</keyword>
<dbReference type="InParanoid" id="A0A165PG61"/>
<gene>
    <name evidence="8" type="ORF">EXIGLDRAFT_829681</name>
</gene>
<dbReference type="STRING" id="1314781.A0A165PG61"/>
<dbReference type="InterPro" id="IPR011332">
    <property type="entry name" value="Ribosomal_zn-bd"/>
</dbReference>
<dbReference type="OrthoDB" id="2014905at2759"/>
<evidence type="ECO:0000256" key="3">
    <source>
        <dbReference type="ARBA" id="ARBA00022946"/>
    </source>
</evidence>
<evidence type="ECO:0000256" key="6">
    <source>
        <dbReference type="ARBA" id="ARBA00023274"/>
    </source>
</evidence>
<dbReference type="FunCoup" id="A0A165PG61">
    <property type="interactions" value="126"/>
</dbReference>
<accession>A0A165PG61</accession>
<keyword evidence="3" id="KW-0809">Transit peptide</keyword>
<dbReference type="Pfam" id="PF01783">
    <property type="entry name" value="Ribosomal_L32p"/>
    <property type="match status" value="1"/>
</dbReference>
<evidence type="ECO:0000256" key="1">
    <source>
        <dbReference type="ARBA" id="ARBA00004173"/>
    </source>
</evidence>
<evidence type="ECO:0000256" key="2">
    <source>
        <dbReference type="ARBA" id="ARBA00008560"/>
    </source>
</evidence>
<keyword evidence="4" id="KW-0689">Ribosomal protein</keyword>
<dbReference type="EMBL" id="KV425890">
    <property type="protein sequence ID" value="KZW02135.1"/>
    <property type="molecule type" value="Genomic_DNA"/>
</dbReference>